<comment type="caution">
    <text evidence="4">The sequence shown here is derived from an EMBL/GenBank/DDBJ whole genome shotgun (WGS) entry which is preliminary data.</text>
</comment>
<organism evidence="4 5">
    <name type="scientific">Stackebrandtia endophytica</name>
    <dbReference type="NCBI Taxonomy" id="1496996"/>
    <lineage>
        <taxon>Bacteria</taxon>
        <taxon>Bacillati</taxon>
        <taxon>Actinomycetota</taxon>
        <taxon>Actinomycetes</taxon>
        <taxon>Glycomycetales</taxon>
        <taxon>Glycomycetaceae</taxon>
        <taxon>Stackebrandtia</taxon>
    </lineage>
</organism>
<dbReference type="PANTHER" id="PTHR16305">
    <property type="entry name" value="TESTICULAR SOLUBLE ADENYLYL CYCLASE"/>
    <property type="match status" value="1"/>
</dbReference>
<dbReference type="GO" id="GO:0004016">
    <property type="term" value="F:adenylate cyclase activity"/>
    <property type="evidence" value="ECO:0007669"/>
    <property type="project" value="TreeGrafter"/>
</dbReference>
<evidence type="ECO:0000256" key="2">
    <source>
        <dbReference type="ARBA" id="ARBA00022840"/>
    </source>
</evidence>
<feature type="domain" description="Guanylate cyclase" evidence="3">
    <location>
        <begin position="40"/>
        <end position="168"/>
    </location>
</feature>
<proteinExistence type="predicted"/>
<dbReference type="SUPFAM" id="SSF55073">
    <property type="entry name" value="Nucleotide cyclase"/>
    <property type="match status" value="1"/>
</dbReference>
<evidence type="ECO:0000256" key="1">
    <source>
        <dbReference type="ARBA" id="ARBA00022741"/>
    </source>
</evidence>
<dbReference type="EMBL" id="VFOW01000001">
    <property type="protein sequence ID" value="TQL76529.1"/>
    <property type="molecule type" value="Genomic_DNA"/>
</dbReference>
<keyword evidence="2" id="KW-0067">ATP-binding</keyword>
<name>A0A543AVB8_9ACTN</name>
<dbReference type="InterPro" id="IPR041664">
    <property type="entry name" value="AAA_16"/>
</dbReference>
<keyword evidence="1" id="KW-0547">Nucleotide-binding</keyword>
<accession>A0A543AVB8</accession>
<dbReference type="GO" id="GO:0035556">
    <property type="term" value="P:intracellular signal transduction"/>
    <property type="evidence" value="ECO:0007669"/>
    <property type="project" value="InterPro"/>
</dbReference>
<dbReference type="SUPFAM" id="SSF52540">
    <property type="entry name" value="P-loop containing nucleoside triphosphate hydrolases"/>
    <property type="match status" value="1"/>
</dbReference>
<dbReference type="InterPro" id="IPR027417">
    <property type="entry name" value="P-loop_NTPase"/>
</dbReference>
<dbReference type="SMART" id="SM00044">
    <property type="entry name" value="CYCc"/>
    <property type="match status" value="1"/>
</dbReference>
<dbReference type="Gene3D" id="3.30.70.1230">
    <property type="entry name" value="Nucleotide cyclase"/>
    <property type="match status" value="1"/>
</dbReference>
<dbReference type="Pfam" id="PF00211">
    <property type="entry name" value="Guanylate_cyc"/>
    <property type="match status" value="1"/>
</dbReference>
<dbReference type="InterPro" id="IPR029787">
    <property type="entry name" value="Nucleotide_cyclase"/>
</dbReference>
<dbReference type="GO" id="GO:0005737">
    <property type="term" value="C:cytoplasm"/>
    <property type="evidence" value="ECO:0007669"/>
    <property type="project" value="TreeGrafter"/>
</dbReference>
<dbReference type="AlphaFoldDB" id="A0A543AVB8"/>
<sequence length="1138" mass="121463">MTCPFCGTVVVVPGARYCHNCGGPLSPVASMPATERRVVTVLFCDLSDFTAWSEDQDPERVGAVTDMVLAECAKAVNEYGGHVDKLTGDGLMAVFGAPIAHDDDAERAVRAAQRMRRAVRKLLKTESGGGVPLGLRVGLRSGLVVAGMQASVEYTVIGDTVNTAARLADAAGVGTVYASDETVTATRHVAAWRRLTPLRLKGKRKPVEVYELLGLHDEPGTRASLGDQAPFVGRGPEMGRISGRLEAVIDRGEPLSVVVTGDAGLGKTRFALESARLATSRGARVLSVRAAAYGQGYRLGPLADLVRKAIGLSISEDRAAGERQLRRVVERYGTNATNDVSALNVDLLLSLLGFGPAPQAPGRPDGSGGDAESESESIPAVAADLFNLLARESPLMLIVDDLHAATPQALNLLSSAVARLTGPILVLILGRPDLVRTAGVLTRISEAEAYTLTPLRGADAARLLSAFCDNGEVDSEDESLLLATAQGNPYYLAELVTLLTERGMLTESDGVWRLAPGSLTGQLLSADLARVLTARIDSLPPIARQLLREVAVVGDAIPESALEIFESTVNGDIDTAIEELLSRQMLRRRTHGGYRFVTPLMREAAYNGLGKADLADRHARLARWAVHTTSLQAPQADEFVINHATKAIQLAKDMQLPANAKAFAVTDSCITAYGRAASRAMDAAEPGDALRLLEGSAVLRPLSMADQLVRVRAQLRLGQTGEALAGLEALALNLGIQLLGTEPETVSSVDAPIAARTLVLAGRTYRAIGEQDNAATAWRQAWQVASDAGLANEQSDALCRLGMFDYLAGRLRRAEERFTTALEVASGAQDSRAQAWALQHLAWVQTSRGDFSAAEGSLGRAARHFAMQRDRMGRAWVRSSAAFTRLLAGRLREAGRLAEAFGPFGEKVGDAWAVGMLRAVGAFSAVELGHVEQADSMARRAFRSFDRIDDTWGRGFTLVVRAHIARDLGELDHAMNLLDDAEHYAAEAAHPLLSGMTYTLRGFCLLGLGDADGAEASARSTLALAVPHEVLEPVKVGPLALRAEARLAKGDRDTAMRWLAELSEEYTAPALLFPRRRVVARYAQLLLADGRTDEARTWALRALNSPGEDAFSGEFVARVARESGVDIGAAQRQVVSAS</sequence>
<dbReference type="GO" id="GO:0005524">
    <property type="term" value="F:ATP binding"/>
    <property type="evidence" value="ECO:0007669"/>
    <property type="project" value="UniProtKB-KW"/>
</dbReference>
<keyword evidence="5" id="KW-1185">Reference proteome</keyword>
<dbReference type="InterPro" id="IPR001054">
    <property type="entry name" value="A/G_cyclase"/>
</dbReference>
<dbReference type="SUPFAM" id="SSF48452">
    <property type="entry name" value="TPR-like"/>
    <property type="match status" value="2"/>
</dbReference>
<dbReference type="Proteomes" id="UP000317043">
    <property type="component" value="Unassembled WGS sequence"/>
</dbReference>
<dbReference type="GO" id="GO:0009190">
    <property type="term" value="P:cyclic nucleotide biosynthetic process"/>
    <property type="evidence" value="ECO:0007669"/>
    <property type="project" value="InterPro"/>
</dbReference>
<reference evidence="4 5" key="1">
    <citation type="submission" date="2019-06" db="EMBL/GenBank/DDBJ databases">
        <title>Sequencing the genomes of 1000 actinobacteria strains.</title>
        <authorList>
            <person name="Klenk H.-P."/>
        </authorList>
    </citation>
    <scope>NUCLEOTIDE SEQUENCE [LARGE SCALE GENOMIC DNA]</scope>
    <source>
        <strain evidence="4 5">DSM 45928</strain>
    </source>
</reference>
<evidence type="ECO:0000313" key="4">
    <source>
        <dbReference type="EMBL" id="TQL76529.1"/>
    </source>
</evidence>
<dbReference type="RefSeq" id="WP_170183238.1">
    <property type="nucleotide sequence ID" value="NZ_JBHTGS010000001.1"/>
</dbReference>
<dbReference type="PROSITE" id="PS50125">
    <property type="entry name" value="GUANYLATE_CYCLASE_2"/>
    <property type="match status" value="1"/>
</dbReference>
<evidence type="ECO:0000259" key="3">
    <source>
        <dbReference type="PROSITE" id="PS50125"/>
    </source>
</evidence>
<dbReference type="Gene3D" id="1.25.40.10">
    <property type="entry name" value="Tetratricopeptide repeat domain"/>
    <property type="match status" value="2"/>
</dbReference>
<evidence type="ECO:0000313" key="5">
    <source>
        <dbReference type="Proteomes" id="UP000317043"/>
    </source>
</evidence>
<gene>
    <name evidence="4" type="ORF">FB566_2061</name>
</gene>
<protein>
    <submittedName>
        <fullName evidence="4">AAA ATPase-like protein</fullName>
    </submittedName>
</protein>
<dbReference type="InterPro" id="IPR011990">
    <property type="entry name" value="TPR-like_helical_dom_sf"/>
</dbReference>
<dbReference type="InParanoid" id="A0A543AVB8"/>
<dbReference type="Pfam" id="PF13191">
    <property type="entry name" value="AAA_16"/>
    <property type="match status" value="1"/>
</dbReference>
<dbReference type="PANTHER" id="PTHR16305:SF28">
    <property type="entry name" value="GUANYLATE CYCLASE DOMAIN-CONTAINING PROTEIN"/>
    <property type="match status" value="1"/>
</dbReference>
<dbReference type="CDD" id="cd07302">
    <property type="entry name" value="CHD"/>
    <property type="match status" value="1"/>
</dbReference>